<dbReference type="OMA" id="NITRPHE"/>
<dbReference type="Proteomes" id="UP000030653">
    <property type="component" value="Unassembled WGS sequence"/>
</dbReference>
<reference evidence="7 8" key="1">
    <citation type="journal article" date="2012" name="Science">
        <title>The Paleozoic origin of enzymatic lignin decomposition reconstructed from 31 fungal genomes.</title>
        <authorList>
            <person name="Floudas D."/>
            <person name="Binder M."/>
            <person name="Riley R."/>
            <person name="Barry K."/>
            <person name="Blanchette R.A."/>
            <person name="Henrissat B."/>
            <person name="Martinez A.T."/>
            <person name="Otillar R."/>
            <person name="Spatafora J.W."/>
            <person name="Yadav J.S."/>
            <person name="Aerts A."/>
            <person name="Benoit I."/>
            <person name="Boyd A."/>
            <person name="Carlson A."/>
            <person name="Copeland A."/>
            <person name="Coutinho P.M."/>
            <person name="de Vries R.P."/>
            <person name="Ferreira P."/>
            <person name="Findley K."/>
            <person name="Foster B."/>
            <person name="Gaskell J."/>
            <person name="Glotzer D."/>
            <person name="Gorecki P."/>
            <person name="Heitman J."/>
            <person name="Hesse C."/>
            <person name="Hori C."/>
            <person name="Igarashi K."/>
            <person name="Jurgens J.A."/>
            <person name="Kallen N."/>
            <person name="Kersten P."/>
            <person name="Kohler A."/>
            <person name="Kuees U."/>
            <person name="Kumar T.K.A."/>
            <person name="Kuo A."/>
            <person name="LaButti K."/>
            <person name="Larrondo L.F."/>
            <person name="Lindquist E."/>
            <person name="Ling A."/>
            <person name="Lombard V."/>
            <person name="Lucas S."/>
            <person name="Lundell T."/>
            <person name="Martin R."/>
            <person name="McLaughlin D.J."/>
            <person name="Morgenstern I."/>
            <person name="Morin E."/>
            <person name="Murat C."/>
            <person name="Nagy L.G."/>
            <person name="Nolan M."/>
            <person name="Ohm R.A."/>
            <person name="Patyshakuliyeva A."/>
            <person name="Rokas A."/>
            <person name="Ruiz-Duenas F.J."/>
            <person name="Sabat G."/>
            <person name="Salamov A."/>
            <person name="Samejima M."/>
            <person name="Schmutz J."/>
            <person name="Slot J.C."/>
            <person name="St John F."/>
            <person name="Stenlid J."/>
            <person name="Sun H."/>
            <person name="Sun S."/>
            <person name="Syed K."/>
            <person name="Tsang A."/>
            <person name="Wiebenga A."/>
            <person name="Young D."/>
            <person name="Pisabarro A."/>
            <person name="Eastwood D.C."/>
            <person name="Martin F."/>
            <person name="Cullen D."/>
            <person name="Grigoriev I.V."/>
            <person name="Hibbett D.S."/>
        </authorList>
    </citation>
    <scope>NUCLEOTIDE SEQUENCE [LARGE SCALE GENOMIC DNA]</scope>
    <source>
        <strain evidence="7 8">DJM-731 SS1</strain>
    </source>
</reference>
<comment type="similarity">
    <text evidence="2 6">Belongs to the OST5 family.</text>
</comment>
<dbReference type="STRING" id="1858805.M5FZK6"/>
<evidence type="ECO:0000256" key="2">
    <source>
        <dbReference type="ARBA" id="ARBA00009825"/>
    </source>
</evidence>
<protein>
    <recommendedName>
        <fullName evidence="6">Dolichyl-diphosphooligosaccharide-protein glycosyltransferase subunit OST5</fullName>
    </recommendedName>
</protein>
<dbReference type="GO" id="GO:0006487">
    <property type="term" value="P:protein N-linked glycosylation"/>
    <property type="evidence" value="ECO:0007669"/>
    <property type="project" value="UniProtKB-UniRule"/>
</dbReference>
<keyword evidence="3 6" id="KW-0812">Transmembrane</keyword>
<comment type="function">
    <text evidence="6">Subunit of the oligosaccharyl transferase (OST) complex that catalyzes the initial transfer of a defined glycan (Glc(3)Man(9)GlcNAc(2) in eukaryotes) from the lipid carrier dolichol-pyrophosphate to an asparagine residue within an Asn-X-Ser/Thr consensus motif in nascent polypeptide chains, the first step in protein N-glycosylation. N-glycosylation occurs cotranslationally and the complex associates with the Sec61 complex at the channel-forming translocon complex that mediates protein translocation across the endoplasmic reticulum (ER). All subunits are required for a maximal enzyme activity.</text>
</comment>
<evidence type="ECO:0000313" key="8">
    <source>
        <dbReference type="Proteomes" id="UP000030653"/>
    </source>
</evidence>
<gene>
    <name evidence="7" type="ORF">DACRYDRAFT_56534</name>
</gene>
<evidence type="ECO:0000256" key="1">
    <source>
        <dbReference type="ARBA" id="ARBA00004141"/>
    </source>
</evidence>
<keyword evidence="4 6" id="KW-1133">Transmembrane helix</keyword>
<feature type="non-terminal residue" evidence="7">
    <location>
        <position position="68"/>
    </location>
</feature>
<keyword evidence="8" id="KW-1185">Reference proteome</keyword>
<evidence type="ECO:0000256" key="4">
    <source>
        <dbReference type="ARBA" id="ARBA00022989"/>
    </source>
</evidence>
<dbReference type="EMBL" id="JH795871">
    <property type="protein sequence ID" value="EJT98996.1"/>
    <property type="molecule type" value="Genomic_DNA"/>
</dbReference>
<dbReference type="GO" id="GO:0008250">
    <property type="term" value="C:oligosaccharyltransferase complex"/>
    <property type="evidence" value="ECO:0007669"/>
    <property type="project" value="UniProtKB-UniRule"/>
</dbReference>
<comment type="subunit">
    <text evidence="6">Component of the oligosaccharyltransferase (OST) complex.</text>
</comment>
<feature type="transmembrane region" description="Helical" evidence="6">
    <location>
        <begin position="12"/>
        <end position="31"/>
    </location>
</feature>
<sequence>PPFSPAIPTTLLPYIALLLCSAAFLLGFYFTTLPKTAFSIREVLVALVASILAGFGIVALFNYLGVYV</sequence>
<evidence type="ECO:0000256" key="6">
    <source>
        <dbReference type="RuleBase" id="RU367008"/>
    </source>
</evidence>
<comment type="subcellular location">
    <subcellularLocation>
        <location evidence="1 6">Membrane</location>
        <topology evidence="1 6">Multi-pass membrane protein</topology>
    </subcellularLocation>
</comment>
<evidence type="ECO:0000313" key="7">
    <source>
        <dbReference type="EMBL" id="EJT98996.1"/>
    </source>
</evidence>
<dbReference type="InterPro" id="IPR007915">
    <property type="entry name" value="TMEM258/Ost5"/>
</dbReference>
<evidence type="ECO:0000256" key="3">
    <source>
        <dbReference type="ARBA" id="ARBA00022692"/>
    </source>
</evidence>
<name>M5FZK6_DACPD</name>
<dbReference type="AlphaFoldDB" id="M5FZK6"/>
<dbReference type="GeneID" id="63690442"/>
<dbReference type="Pfam" id="PF05251">
    <property type="entry name" value="Ost5"/>
    <property type="match status" value="1"/>
</dbReference>
<feature type="transmembrane region" description="Helical" evidence="6">
    <location>
        <begin position="43"/>
        <end position="64"/>
    </location>
</feature>
<dbReference type="RefSeq" id="XP_040625894.1">
    <property type="nucleotide sequence ID" value="XM_040775380.1"/>
</dbReference>
<dbReference type="HOGENOM" id="CLU_166320_0_0_1"/>
<dbReference type="OrthoDB" id="2503643at2759"/>
<organism evidence="7 8">
    <name type="scientific">Dacryopinax primogenitus (strain DJM 731)</name>
    <name type="common">Brown rot fungus</name>
    <dbReference type="NCBI Taxonomy" id="1858805"/>
    <lineage>
        <taxon>Eukaryota</taxon>
        <taxon>Fungi</taxon>
        <taxon>Dikarya</taxon>
        <taxon>Basidiomycota</taxon>
        <taxon>Agaricomycotina</taxon>
        <taxon>Dacrymycetes</taxon>
        <taxon>Dacrymycetales</taxon>
        <taxon>Dacrymycetaceae</taxon>
        <taxon>Dacryopinax</taxon>
    </lineage>
</organism>
<accession>M5FZK6</accession>
<keyword evidence="5 6" id="KW-0472">Membrane</keyword>
<evidence type="ECO:0000256" key="5">
    <source>
        <dbReference type="ARBA" id="ARBA00023136"/>
    </source>
</evidence>
<proteinExistence type="inferred from homology"/>